<protein>
    <submittedName>
        <fullName evidence="2">Uncharacterized protein</fullName>
    </submittedName>
</protein>
<name>A0A401NTZ7_SCYTO</name>
<dbReference type="Proteomes" id="UP000288216">
    <property type="component" value="Unassembled WGS sequence"/>
</dbReference>
<evidence type="ECO:0000313" key="3">
    <source>
        <dbReference type="Proteomes" id="UP000288216"/>
    </source>
</evidence>
<evidence type="ECO:0000256" key="1">
    <source>
        <dbReference type="SAM" id="Coils"/>
    </source>
</evidence>
<dbReference type="AlphaFoldDB" id="A0A401NTZ7"/>
<keyword evidence="3" id="KW-1185">Reference proteome</keyword>
<dbReference type="OrthoDB" id="8902463at2759"/>
<keyword evidence="1" id="KW-0175">Coiled coil</keyword>
<gene>
    <name evidence="2" type="ORF">scyTo_0013331</name>
</gene>
<feature type="coiled-coil region" evidence="1">
    <location>
        <begin position="31"/>
        <end position="58"/>
    </location>
</feature>
<reference evidence="2 3" key="1">
    <citation type="journal article" date="2018" name="Nat. Ecol. Evol.">
        <title>Shark genomes provide insights into elasmobranch evolution and the origin of vertebrates.</title>
        <authorList>
            <person name="Hara Y"/>
            <person name="Yamaguchi K"/>
            <person name="Onimaru K"/>
            <person name="Kadota M"/>
            <person name="Koyanagi M"/>
            <person name="Keeley SD"/>
            <person name="Tatsumi K"/>
            <person name="Tanaka K"/>
            <person name="Motone F"/>
            <person name="Kageyama Y"/>
            <person name="Nozu R"/>
            <person name="Adachi N"/>
            <person name="Nishimura O"/>
            <person name="Nakagawa R"/>
            <person name="Tanegashima C"/>
            <person name="Kiyatake I"/>
            <person name="Matsumoto R"/>
            <person name="Murakumo K"/>
            <person name="Nishida K"/>
            <person name="Terakita A"/>
            <person name="Kuratani S"/>
            <person name="Sato K"/>
            <person name="Hyodo S Kuraku.S."/>
        </authorList>
    </citation>
    <scope>NUCLEOTIDE SEQUENCE [LARGE SCALE GENOMIC DNA]</scope>
</reference>
<evidence type="ECO:0000313" key="2">
    <source>
        <dbReference type="EMBL" id="GCB64366.1"/>
    </source>
</evidence>
<sequence>MEPNPFEAEKIPECPNCKKERKIRDEYDKFILQSKRDKDSLQQRIMELEIELKKYKGEGKELAPAAEEVIRVKYIYFPSLD</sequence>
<accession>A0A401NTZ7</accession>
<proteinExistence type="predicted"/>
<organism evidence="2 3">
    <name type="scientific">Scyliorhinus torazame</name>
    <name type="common">Cloudy catshark</name>
    <name type="synonym">Catulus torazame</name>
    <dbReference type="NCBI Taxonomy" id="75743"/>
    <lineage>
        <taxon>Eukaryota</taxon>
        <taxon>Metazoa</taxon>
        <taxon>Chordata</taxon>
        <taxon>Craniata</taxon>
        <taxon>Vertebrata</taxon>
        <taxon>Chondrichthyes</taxon>
        <taxon>Elasmobranchii</taxon>
        <taxon>Galeomorphii</taxon>
        <taxon>Galeoidea</taxon>
        <taxon>Carcharhiniformes</taxon>
        <taxon>Scyliorhinidae</taxon>
        <taxon>Scyliorhinus</taxon>
    </lineage>
</organism>
<comment type="caution">
    <text evidence="2">The sequence shown here is derived from an EMBL/GenBank/DDBJ whole genome shotgun (WGS) entry which is preliminary data.</text>
</comment>
<dbReference type="EMBL" id="BFAA01006760">
    <property type="protein sequence ID" value="GCB64366.1"/>
    <property type="molecule type" value="Genomic_DNA"/>
</dbReference>